<comment type="subcellular location">
    <subcellularLocation>
        <location evidence="1">Endomembrane system</location>
        <topology evidence="1">Multi-pass membrane protein</topology>
    </subcellularLocation>
</comment>
<dbReference type="GO" id="GO:0016192">
    <property type="term" value="P:vesicle-mediated transport"/>
    <property type="evidence" value="ECO:0007669"/>
    <property type="project" value="TreeGrafter"/>
</dbReference>
<dbReference type="AlphaFoldDB" id="A0A674EX19"/>
<keyword evidence="4 6" id="KW-1133">Transmembrane helix</keyword>
<evidence type="ECO:0000256" key="5">
    <source>
        <dbReference type="ARBA" id="ARBA00023136"/>
    </source>
</evidence>
<evidence type="ECO:0000256" key="1">
    <source>
        <dbReference type="ARBA" id="ARBA00004127"/>
    </source>
</evidence>
<keyword evidence="8" id="KW-1185">Reference proteome</keyword>
<evidence type="ECO:0000256" key="4">
    <source>
        <dbReference type="ARBA" id="ARBA00022989"/>
    </source>
</evidence>
<dbReference type="GO" id="GO:0012505">
    <property type="term" value="C:endomembrane system"/>
    <property type="evidence" value="ECO:0007669"/>
    <property type="project" value="UniProtKB-SubCell"/>
</dbReference>
<name>A0A674EX19_SALTR</name>
<dbReference type="GO" id="GO:0016020">
    <property type="term" value="C:membrane"/>
    <property type="evidence" value="ECO:0007669"/>
    <property type="project" value="InterPro"/>
</dbReference>
<protein>
    <submittedName>
        <fullName evidence="7">Calcium channel flower domain containing 1</fullName>
    </submittedName>
</protein>
<dbReference type="GeneTree" id="ENSGT00390000000529"/>
<dbReference type="PANTHER" id="PTHR13314:SF2">
    <property type="entry name" value="CALCIUM CHANNEL FLOWER HOMOLOG"/>
    <property type="match status" value="1"/>
</dbReference>
<gene>
    <name evidence="7" type="primary">CACFD1</name>
    <name evidence="7" type="synonym">LOC115159805</name>
</gene>
<dbReference type="PANTHER" id="PTHR13314">
    <property type="entry name" value="CALCIUM CHANNEL FLOWER HOMOLOG"/>
    <property type="match status" value="1"/>
</dbReference>
<evidence type="ECO:0000256" key="6">
    <source>
        <dbReference type="SAM" id="Phobius"/>
    </source>
</evidence>
<dbReference type="InParanoid" id="A0A674EX19"/>
<reference evidence="7" key="2">
    <citation type="submission" date="2025-09" db="UniProtKB">
        <authorList>
            <consortium name="Ensembl"/>
        </authorList>
    </citation>
    <scope>IDENTIFICATION</scope>
</reference>
<evidence type="ECO:0000313" key="7">
    <source>
        <dbReference type="Ensembl" id="ENSSTUP00000112540.1"/>
    </source>
</evidence>
<dbReference type="Ensembl" id="ENSSTUT00000120462.1">
    <property type="protein sequence ID" value="ENSSTUP00000112540.1"/>
    <property type="gene ID" value="ENSSTUG00000049750.1"/>
</dbReference>
<dbReference type="Pfam" id="PF10233">
    <property type="entry name" value="Cg6151-P"/>
    <property type="match status" value="1"/>
</dbReference>
<comment type="similarity">
    <text evidence="2">Belongs to the calcium channel flower family.</text>
</comment>
<dbReference type="Proteomes" id="UP000472277">
    <property type="component" value="Chromosome 23"/>
</dbReference>
<evidence type="ECO:0000256" key="3">
    <source>
        <dbReference type="ARBA" id="ARBA00022692"/>
    </source>
</evidence>
<keyword evidence="3 6" id="KW-0812">Transmembrane</keyword>
<dbReference type="InterPro" id="IPR019365">
    <property type="entry name" value="TVP18/Ca-channel_flower"/>
</dbReference>
<evidence type="ECO:0000313" key="8">
    <source>
        <dbReference type="Proteomes" id="UP000472277"/>
    </source>
</evidence>
<organism evidence="7 8">
    <name type="scientific">Salmo trutta</name>
    <name type="common">Brown trout</name>
    <dbReference type="NCBI Taxonomy" id="8032"/>
    <lineage>
        <taxon>Eukaryota</taxon>
        <taxon>Metazoa</taxon>
        <taxon>Chordata</taxon>
        <taxon>Craniata</taxon>
        <taxon>Vertebrata</taxon>
        <taxon>Euteleostomi</taxon>
        <taxon>Actinopterygii</taxon>
        <taxon>Neopterygii</taxon>
        <taxon>Teleostei</taxon>
        <taxon>Protacanthopterygii</taxon>
        <taxon>Salmoniformes</taxon>
        <taxon>Salmonidae</taxon>
        <taxon>Salmoninae</taxon>
        <taxon>Salmo</taxon>
    </lineage>
</organism>
<proteinExistence type="inferred from homology"/>
<dbReference type="SMART" id="SM01077">
    <property type="entry name" value="Cg6151-P"/>
    <property type="match status" value="1"/>
</dbReference>
<sequence>MALGRIGGCIRILLHDCPSKGLLCGRIQSDCMECRVGGHYLEVFNRKLKKNELILKDELKLLLHLCQSAEDMVTARGAIYRLNAFVLFLCEVPFCCQFIEFANAVAARADKFKPWQKAFFYCGMALFPIFLSFSITTLFGNAIAFATGVLYGLASLGKKGDAVSYARLNHQKLGDEEKLTGMTDGSI</sequence>
<evidence type="ECO:0000256" key="2">
    <source>
        <dbReference type="ARBA" id="ARBA00010023"/>
    </source>
</evidence>
<accession>A0A674EX19</accession>
<reference evidence="7" key="1">
    <citation type="submission" date="2025-08" db="UniProtKB">
        <authorList>
            <consortium name="Ensembl"/>
        </authorList>
    </citation>
    <scope>IDENTIFICATION</scope>
</reference>
<feature type="transmembrane region" description="Helical" evidence="6">
    <location>
        <begin position="118"/>
        <end position="151"/>
    </location>
</feature>
<keyword evidence="5 6" id="KW-0472">Membrane</keyword>